<keyword evidence="2" id="KW-0378">Hydrolase</keyword>
<keyword evidence="3" id="KW-1185">Reference proteome</keyword>
<dbReference type="SUPFAM" id="SSF53474">
    <property type="entry name" value="alpha/beta-Hydrolases"/>
    <property type="match status" value="1"/>
</dbReference>
<evidence type="ECO:0000313" key="3">
    <source>
        <dbReference type="Proteomes" id="UP001428817"/>
    </source>
</evidence>
<dbReference type="InterPro" id="IPR002925">
    <property type="entry name" value="Dienelactn_hydro"/>
</dbReference>
<dbReference type="PANTHER" id="PTHR46623">
    <property type="entry name" value="CARBOXYMETHYLENEBUTENOLIDASE-RELATED"/>
    <property type="match status" value="1"/>
</dbReference>
<dbReference type="EMBL" id="BAABJP010000010">
    <property type="protein sequence ID" value="GAA5155355.1"/>
    <property type="molecule type" value="Genomic_DNA"/>
</dbReference>
<accession>A0ABP9Q2D9</accession>
<comment type="caution">
    <text evidence="2">The sequence shown here is derived from an EMBL/GenBank/DDBJ whole genome shotgun (WGS) entry which is preliminary data.</text>
</comment>
<name>A0ABP9Q2D9_9PSEU</name>
<dbReference type="GO" id="GO:0016787">
    <property type="term" value="F:hydrolase activity"/>
    <property type="evidence" value="ECO:0007669"/>
    <property type="project" value="UniProtKB-KW"/>
</dbReference>
<dbReference type="InterPro" id="IPR029058">
    <property type="entry name" value="AB_hydrolase_fold"/>
</dbReference>
<sequence length="241" mass="26062">MATKVTSTHTERITAHDGGTFDAFCAVPDGGRAPGVLLFQEIFGVNENMRGLAERMADAGYLTLVPDMFWRIEPGFERRDESGIADGVEMVQRLDRELAAADMTSTFAHLLGMPGCTGKVGAVGFCLGGVLTYTCAALARVDGRGLDAAVPYYGSGIHEMLDWADRITCPIMFHYGVADPYIPVEAVAQVAAAFADRPDAIVHRYDAGHAFSNWDAPSLWDKAAADLAWEHTLAFLAEHLH</sequence>
<dbReference type="Proteomes" id="UP001428817">
    <property type="component" value="Unassembled WGS sequence"/>
</dbReference>
<protein>
    <submittedName>
        <fullName evidence="2">Dienelactone hydrolase family protein</fullName>
    </submittedName>
</protein>
<dbReference type="Pfam" id="PF01738">
    <property type="entry name" value="DLH"/>
    <property type="match status" value="1"/>
</dbReference>
<feature type="domain" description="Dienelactone hydrolase" evidence="1">
    <location>
        <begin position="21"/>
        <end position="239"/>
    </location>
</feature>
<dbReference type="PANTHER" id="PTHR46623:SF6">
    <property type="entry name" value="ALPHA_BETA-HYDROLASES SUPERFAMILY PROTEIN"/>
    <property type="match status" value="1"/>
</dbReference>
<dbReference type="Gene3D" id="3.40.50.1820">
    <property type="entry name" value="alpha/beta hydrolase"/>
    <property type="match status" value="1"/>
</dbReference>
<evidence type="ECO:0000259" key="1">
    <source>
        <dbReference type="Pfam" id="PF01738"/>
    </source>
</evidence>
<gene>
    <name evidence="2" type="ORF">GCM10023321_28550</name>
</gene>
<evidence type="ECO:0000313" key="2">
    <source>
        <dbReference type="EMBL" id="GAA5155355.1"/>
    </source>
</evidence>
<dbReference type="InterPro" id="IPR051049">
    <property type="entry name" value="Dienelactone_hydrolase-like"/>
</dbReference>
<reference evidence="3" key="1">
    <citation type="journal article" date="2019" name="Int. J. Syst. Evol. Microbiol.">
        <title>The Global Catalogue of Microorganisms (GCM) 10K type strain sequencing project: providing services to taxonomists for standard genome sequencing and annotation.</title>
        <authorList>
            <consortium name="The Broad Institute Genomics Platform"/>
            <consortium name="The Broad Institute Genome Sequencing Center for Infectious Disease"/>
            <person name="Wu L."/>
            <person name="Ma J."/>
        </authorList>
    </citation>
    <scope>NUCLEOTIDE SEQUENCE [LARGE SCALE GENOMIC DNA]</scope>
    <source>
        <strain evidence="3">JCM 18303</strain>
    </source>
</reference>
<proteinExistence type="predicted"/>
<organism evidence="2 3">
    <name type="scientific">Pseudonocardia eucalypti</name>
    <dbReference type="NCBI Taxonomy" id="648755"/>
    <lineage>
        <taxon>Bacteria</taxon>
        <taxon>Bacillati</taxon>
        <taxon>Actinomycetota</taxon>
        <taxon>Actinomycetes</taxon>
        <taxon>Pseudonocardiales</taxon>
        <taxon>Pseudonocardiaceae</taxon>
        <taxon>Pseudonocardia</taxon>
    </lineage>
</organism>